<comment type="caution">
    <text evidence="1">The sequence shown here is derived from an EMBL/GenBank/DDBJ whole genome shotgun (WGS) entry which is preliminary data.</text>
</comment>
<protein>
    <submittedName>
        <fullName evidence="1">Uncharacterized protein</fullName>
    </submittedName>
</protein>
<sequence length="388" mass="42599">MALQTSFLLASISIYKEGKSNVFLTETSFFGVTNSSHLKAEFKSSQISIKNFRKRELPIVTVKAQTATTTPAITQGAPDGKKTLRKGNVIITGASSGLGLATAKALADTGKWHIVMACRNFLKAERAAKSVGIDRENYTVMHLDLASFDSIRQFADTFQRSDRPLDALVCNAAVYLPTAKDPSYTAEGFELSVGTNHLGHFLLSRLLLDDLKKSDYPSKRLIIVGSITGNTNTLAGNVPPKANLGDLRGLAGGLNGLNSSPMIDGGEFDGAKAYKDSKVCNMLTMQEFHRRYHEETGITFASLYPGCIATTGLFREHIPLFRLLFPPFQKYITKGYVSEEESRKKARTVYWSWNKNSSSFENQLSKEASDPEKARKVCEVSEKLVGLA</sequence>
<organism evidence="1 2">
    <name type="scientific">Pistacia integerrima</name>
    <dbReference type="NCBI Taxonomy" id="434235"/>
    <lineage>
        <taxon>Eukaryota</taxon>
        <taxon>Viridiplantae</taxon>
        <taxon>Streptophyta</taxon>
        <taxon>Embryophyta</taxon>
        <taxon>Tracheophyta</taxon>
        <taxon>Spermatophyta</taxon>
        <taxon>Magnoliopsida</taxon>
        <taxon>eudicotyledons</taxon>
        <taxon>Gunneridae</taxon>
        <taxon>Pentapetalae</taxon>
        <taxon>rosids</taxon>
        <taxon>malvids</taxon>
        <taxon>Sapindales</taxon>
        <taxon>Anacardiaceae</taxon>
        <taxon>Pistacia</taxon>
    </lineage>
</organism>
<reference evidence="2" key="1">
    <citation type="journal article" date="2023" name="G3 (Bethesda)">
        <title>Genome assembly and association tests identify interacting loci associated with vigor, precocity, and sex in interspecific pistachio rootstocks.</title>
        <authorList>
            <person name="Palmer W."/>
            <person name="Jacygrad E."/>
            <person name="Sagayaradj S."/>
            <person name="Cavanaugh K."/>
            <person name="Han R."/>
            <person name="Bertier L."/>
            <person name="Beede B."/>
            <person name="Kafkas S."/>
            <person name="Golino D."/>
            <person name="Preece J."/>
            <person name="Michelmore R."/>
        </authorList>
    </citation>
    <scope>NUCLEOTIDE SEQUENCE [LARGE SCALE GENOMIC DNA]</scope>
</reference>
<accession>A0ACC0ZK50</accession>
<evidence type="ECO:0000313" key="2">
    <source>
        <dbReference type="Proteomes" id="UP001163603"/>
    </source>
</evidence>
<dbReference type="Proteomes" id="UP001163603">
    <property type="component" value="Chromosome 1"/>
</dbReference>
<dbReference type="EMBL" id="CM047736">
    <property type="protein sequence ID" value="KAJ0052249.1"/>
    <property type="molecule type" value="Genomic_DNA"/>
</dbReference>
<name>A0ACC0ZK50_9ROSI</name>
<keyword evidence="2" id="KW-1185">Reference proteome</keyword>
<proteinExistence type="predicted"/>
<evidence type="ECO:0000313" key="1">
    <source>
        <dbReference type="EMBL" id="KAJ0052249.1"/>
    </source>
</evidence>
<gene>
    <name evidence="1" type="ORF">Pint_02217</name>
</gene>